<evidence type="ECO:0000313" key="5">
    <source>
        <dbReference type="Proteomes" id="UP000199107"/>
    </source>
</evidence>
<feature type="region of interest" description="Disordered" evidence="1">
    <location>
        <begin position="24"/>
        <end position="46"/>
    </location>
</feature>
<feature type="domain" description="Carboxymuconolactone decarboxylase-like" evidence="3">
    <location>
        <begin position="166"/>
        <end position="245"/>
    </location>
</feature>
<dbReference type="RefSeq" id="WP_218124453.1">
    <property type="nucleotide sequence ID" value="NZ_FNGH01000010.1"/>
</dbReference>
<dbReference type="InterPro" id="IPR052512">
    <property type="entry name" value="4CMD/NDH-1_regulator"/>
</dbReference>
<keyword evidence="4" id="KW-0560">Oxidoreductase</keyword>
<feature type="region of interest" description="Disordered" evidence="1">
    <location>
        <begin position="114"/>
        <end position="134"/>
    </location>
</feature>
<dbReference type="InterPro" id="IPR003779">
    <property type="entry name" value="CMD-like"/>
</dbReference>
<evidence type="ECO:0000256" key="1">
    <source>
        <dbReference type="SAM" id="MobiDB-lite"/>
    </source>
</evidence>
<accession>A0A1G9R7A0</accession>
<proteinExistence type="predicted"/>
<sequence>MKTTLIALIASAVLWVPLSQATEPSSSTQASRDAMHTDAASETLSERQQAIPVITALAASGDIERLETALNQGLDDGLSVSDARELLVHLYAYAGFPRSLNALNALLRVVEDRQQQGIEDDPGREPSGEIPQGEDLRAAGTANQTKLAGRTVEGPVYEFAPIINEFLQTHLFGALFERDNLDWQSRQLGTVGVLSALPGAEAQLRSHMGVSMRVGLTDEQLRQLTEVLAERFDEDAASRASEALNQALAESGG</sequence>
<dbReference type="Pfam" id="PF02627">
    <property type="entry name" value="CMD"/>
    <property type="match status" value="2"/>
</dbReference>
<feature type="signal peptide" evidence="2">
    <location>
        <begin position="1"/>
        <end position="21"/>
    </location>
</feature>
<keyword evidence="5" id="KW-1185">Reference proteome</keyword>
<evidence type="ECO:0000313" key="4">
    <source>
        <dbReference type="EMBL" id="SDM19169.1"/>
    </source>
</evidence>
<feature type="chain" id="PRO_5011701684" evidence="2">
    <location>
        <begin position="22"/>
        <end position="253"/>
    </location>
</feature>
<dbReference type="Proteomes" id="UP000199107">
    <property type="component" value="Unassembled WGS sequence"/>
</dbReference>
<dbReference type="Gene3D" id="1.20.1290.10">
    <property type="entry name" value="AhpD-like"/>
    <property type="match status" value="1"/>
</dbReference>
<dbReference type="PANTHER" id="PTHR33570">
    <property type="entry name" value="4-CARBOXYMUCONOLACTONE DECARBOXYLASE FAMILY PROTEIN"/>
    <property type="match status" value="1"/>
</dbReference>
<reference evidence="5" key="1">
    <citation type="submission" date="2016-10" db="EMBL/GenBank/DDBJ databases">
        <authorList>
            <person name="Varghese N."/>
            <person name="Submissions S."/>
        </authorList>
    </citation>
    <scope>NUCLEOTIDE SEQUENCE [LARGE SCALE GENOMIC DNA]</scope>
    <source>
        <strain evidence="5">AAP</strain>
    </source>
</reference>
<dbReference type="STRING" id="48727.SAMN05192555_11097"/>
<evidence type="ECO:0000259" key="3">
    <source>
        <dbReference type="Pfam" id="PF02627"/>
    </source>
</evidence>
<feature type="domain" description="Carboxymuconolactone decarboxylase-like" evidence="3">
    <location>
        <begin position="33"/>
        <end position="106"/>
    </location>
</feature>
<dbReference type="SUPFAM" id="SSF69118">
    <property type="entry name" value="AhpD-like"/>
    <property type="match status" value="1"/>
</dbReference>
<dbReference type="PANTHER" id="PTHR33570:SF2">
    <property type="entry name" value="CARBOXYMUCONOLACTONE DECARBOXYLASE-LIKE DOMAIN-CONTAINING PROTEIN"/>
    <property type="match status" value="1"/>
</dbReference>
<dbReference type="AlphaFoldDB" id="A0A1G9R7A0"/>
<protein>
    <submittedName>
        <fullName evidence="4">Uncharacterized conserved protein YurZ, alkylhydroperoxidase/carboxymuconolactone decarboxylase family</fullName>
    </submittedName>
</protein>
<gene>
    <name evidence="4" type="ORF">SAMN05192555_11097</name>
</gene>
<keyword evidence="2" id="KW-0732">Signal</keyword>
<name>A0A1G9R7A0_9GAMM</name>
<evidence type="ECO:0000256" key="2">
    <source>
        <dbReference type="SAM" id="SignalP"/>
    </source>
</evidence>
<keyword evidence="4" id="KW-0575">Peroxidase</keyword>
<dbReference type="GO" id="GO:0051920">
    <property type="term" value="F:peroxiredoxin activity"/>
    <property type="evidence" value="ECO:0007669"/>
    <property type="project" value="InterPro"/>
</dbReference>
<organism evidence="4 5">
    <name type="scientific">Franzmannia pantelleriensis</name>
    <dbReference type="NCBI Taxonomy" id="48727"/>
    <lineage>
        <taxon>Bacteria</taxon>
        <taxon>Pseudomonadati</taxon>
        <taxon>Pseudomonadota</taxon>
        <taxon>Gammaproteobacteria</taxon>
        <taxon>Oceanospirillales</taxon>
        <taxon>Halomonadaceae</taxon>
        <taxon>Franzmannia</taxon>
    </lineage>
</organism>
<dbReference type="InterPro" id="IPR029032">
    <property type="entry name" value="AhpD-like"/>
</dbReference>
<dbReference type="EMBL" id="FNGH01000010">
    <property type="protein sequence ID" value="SDM19169.1"/>
    <property type="molecule type" value="Genomic_DNA"/>
</dbReference>